<dbReference type="GO" id="GO:0015846">
    <property type="term" value="P:polyamine transport"/>
    <property type="evidence" value="ECO:0007669"/>
    <property type="project" value="InterPro"/>
</dbReference>
<comment type="subcellular location">
    <subcellularLocation>
        <location evidence="1">Periplasm</location>
    </subcellularLocation>
</comment>
<dbReference type="SUPFAM" id="SSF53850">
    <property type="entry name" value="Periplasmic binding protein-like II"/>
    <property type="match status" value="1"/>
</dbReference>
<evidence type="ECO:0000256" key="6">
    <source>
        <dbReference type="SAM" id="SignalP"/>
    </source>
</evidence>
<organism evidence="7">
    <name type="scientific">Phenylobacterium glaciei</name>
    <dbReference type="NCBI Taxonomy" id="2803784"/>
    <lineage>
        <taxon>Bacteria</taxon>
        <taxon>Pseudomonadati</taxon>
        <taxon>Pseudomonadota</taxon>
        <taxon>Alphaproteobacteria</taxon>
        <taxon>Caulobacterales</taxon>
        <taxon>Caulobacteraceae</taxon>
        <taxon>Phenylobacterium</taxon>
    </lineage>
</organism>
<dbReference type="GO" id="GO:0019808">
    <property type="term" value="F:polyamine binding"/>
    <property type="evidence" value="ECO:0007669"/>
    <property type="project" value="InterPro"/>
</dbReference>
<name>A0A974S821_9CAUL</name>
<dbReference type="Gene3D" id="3.40.190.10">
    <property type="entry name" value="Periplasmic binding protein-like II"/>
    <property type="match status" value="1"/>
</dbReference>
<evidence type="ECO:0000256" key="2">
    <source>
        <dbReference type="ARBA" id="ARBA00022448"/>
    </source>
</evidence>
<dbReference type="AlphaFoldDB" id="A0A974S821"/>
<proteinExistence type="predicted"/>
<feature type="signal peptide" evidence="6">
    <location>
        <begin position="1"/>
        <end position="21"/>
    </location>
</feature>
<protein>
    <submittedName>
        <fullName evidence="7">Extracellular solute-binding protein</fullName>
    </submittedName>
</protein>
<gene>
    <name evidence="7" type="ORF">JKL49_18410</name>
</gene>
<evidence type="ECO:0000313" key="7">
    <source>
        <dbReference type="EMBL" id="QQZ49113.1"/>
    </source>
</evidence>
<evidence type="ECO:0000256" key="1">
    <source>
        <dbReference type="ARBA" id="ARBA00004418"/>
    </source>
</evidence>
<sequence>MSVWRKRLSAAALGLAALVLAACGKGGAETLHIYNWSDYIDPAILTDFTKETGIKVVYDTFDSNEVLETKVLQGDTGYDLIVPSNHTIPRYVAAGAIQPLDKSKLAGLANLWPDIMAYMEPFDPGRSTPCPTCGAPSASATTRRPSPGACPGWPSTAGTLSSSPRTWPS</sequence>
<keyword evidence="2" id="KW-0813">Transport</keyword>
<keyword evidence="3 6" id="KW-0732">Signal</keyword>
<evidence type="ECO:0000256" key="3">
    <source>
        <dbReference type="ARBA" id="ARBA00022729"/>
    </source>
</evidence>
<feature type="chain" id="PRO_5037538957" evidence="6">
    <location>
        <begin position="22"/>
        <end position="169"/>
    </location>
</feature>
<keyword evidence="4" id="KW-0574">Periplasm</keyword>
<dbReference type="PRINTS" id="PR00909">
    <property type="entry name" value="SPERMDNBNDNG"/>
</dbReference>
<dbReference type="PANTHER" id="PTHR30222">
    <property type="entry name" value="SPERMIDINE/PUTRESCINE-BINDING PERIPLASMIC PROTEIN"/>
    <property type="match status" value="1"/>
</dbReference>
<dbReference type="PANTHER" id="PTHR30222:SF17">
    <property type="entry name" value="SPERMIDINE_PUTRESCINE-BINDING PERIPLASMIC PROTEIN"/>
    <property type="match status" value="1"/>
</dbReference>
<dbReference type="InterPro" id="IPR001188">
    <property type="entry name" value="Sperm_putr-bd"/>
</dbReference>
<feature type="compositionally biased region" description="Polar residues" evidence="5">
    <location>
        <begin position="156"/>
        <end position="169"/>
    </location>
</feature>
<evidence type="ECO:0000256" key="5">
    <source>
        <dbReference type="SAM" id="MobiDB-lite"/>
    </source>
</evidence>
<dbReference type="PROSITE" id="PS51257">
    <property type="entry name" value="PROKAR_LIPOPROTEIN"/>
    <property type="match status" value="1"/>
</dbReference>
<feature type="region of interest" description="Disordered" evidence="5">
    <location>
        <begin position="130"/>
        <end position="169"/>
    </location>
</feature>
<accession>A0A974S821</accession>
<dbReference type="GO" id="GO:0042597">
    <property type="term" value="C:periplasmic space"/>
    <property type="evidence" value="ECO:0007669"/>
    <property type="project" value="UniProtKB-SubCell"/>
</dbReference>
<evidence type="ECO:0000256" key="4">
    <source>
        <dbReference type="ARBA" id="ARBA00022764"/>
    </source>
</evidence>
<dbReference type="InterPro" id="IPR006059">
    <property type="entry name" value="SBP"/>
</dbReference>
<reference evidence="7" key="1">
    <citation type="submission" date="2021-01" db="EMBL/GenBank/DDBJ databases">
        <title>Genome sequence of Phenylobacterium sp. 20VBR1 isolated from a valley glaceir, Ny-Alesund, Svalbard.</title>
        <authorList>
            <person name="Thomas F.A."/>
            <person name="Krishnan K.P."/>
            <person name="Sinha R.K."/>
        </authorList>
    </citation>
    <scope>NUCLEOTIDE SEQUENCE</scope>
    <source>
        <strain evidence="7">20VBR1</strain>
    </source>
</reference>
<dbReference type="EMBL" id="CP068570">
    <property type="protein sequence ID" value="QQZ49113.1"/>
    <property type="molecule type" value="Genomic_DNA"/>
</dbReference>
<dbReference type="Pfam" id="PF01547">
    <property type="entry name" value="SBP_bac_1"/>
    <property type="match status" value="1"/>
</dbReference>